<dbReference type="PhylomeDB" id="B4JWY2"/>
<keyword evidence="1" id="KW-1133">Transmembrane helix</keyword>
<name>B4JWY2_DROGR</name>
<dbReference type="Pfam" id="PF16015">
    <property type="entry name" value="Promethin"/>
    <property type="match status" value="1"/>
</dbReference>
<feature type="transmembrane region" description="Helical" evidence="1">
    <location>
        <begin position="38"/>
        <end position="66"/>
    </location>
</feature>
<dbReference type="STRING" id="7222.B4JWY2"/>
<dbReference type="GO" id="GO:0010883">
    <property type="term" value="P:regulation of lipid storage"/>
    <property type="evidence" value="ECO:0007669"/>
    <property type="project" value="EnsemblMetazoa"/>
</dbReference>
<dbReference type="InParanoid" id="B4JWY2"/>
<dbReference type="GO" id="GO:0005811">
    <property type="term" value="C:lipid droplet"/>
    <property type="evidence" value="ECO:0007669"/>
    <property type="project" value="EnsemblMetazoa"/>
</dbReference>
<dbReference type="HOGENOM" id="CLU_113031_1_0_1"/>
<dbReference type="EMBL" id="CH916376">
    <property type="protein sequence ID" value="EDV95258.1"/>
    <property type="molecule type" value="Genomic_DNA"/>
</dbReference>
<evidence type="ECO:0000313" key="3">
    <source>
        <dbReference type="Proteomes" id="UP000001070"/>
    </source>
</evidence>
<keyword evidence="1" id="KW-0472">Membrane</keyword>
<dbReference type="KEGG" id="dgr:6569288"/>
<dbReference type="eggNOG" id="ENOG502SE0X">
    <property type="taxonomic scope" value="Eukaryota"/>
</dbReference>
<evidence type="ECO:0000256" key="1">
    <source>
        <dbReference type="SAM" id="Phobius"/>
    </source>
</evidence>
<organism evidence="3">
    <name type="scientific">Drosophila grimshawi</name>
    <name type="common">Hawaiian fruit fly</name>
    <name type="synonym">Idiomyia grimshawi</name>
    <dbReference type="NCBI Taxonomy" id="7222"/>
    <lineage>
        <taxon>Eukaryota</taxon>
        <taxon>Metazoa</taxon>
        <taxon>Ecdysozoa</taxon>
        <taxon>Arthropoda</taxon>
        <taxon>Hexapoda</taxon>
        <taxon>Insecta</taxon>
        <taxon>Pterygota</taxon>
        <taxon>Neoptera</taxon>
        <taxon>Endopterygota</taxon>
        <taxon>Diptera</taxon>
        <taxon>Brachycera</taxon>
        <taxon>Muscomorpha</taxon>
        <taxon>Ephydroidea</taxon>
        <taxon>Drosophilidae</taxon>
        <taxon>Drosophila</taxon>
        <taxon>Hawaiian Drosophila</taxon>
    </lineage>
</organism>
<evidence type="ECO:0000313" key="2">
    <source>
        <dbReference type="EMBL" id="EDV95258.1"/>
    </source>
</evidence>
<protein>
    <submittedName>
        <fullName evidence="2">GH17846</fullName>
    </submittedName>
</protein>
<dbReference type="AlphaFoldDB" id="B4JWY2"/>
<reference evidence="2 3" key="1">
    <citation type="journal article" date="2007" name="Nature">
        <title>Evolution of genes and genomes on the Drosophila phylogeny.</title>
        <authorList>
            <consortium name="Drosophila 12 Genomes Consortium"/>
            <person name="Clark A.G."/>
            <person name="Eisen M.B."/>
            <person name="Smith D.R."/>
            <person name="Bergman C.M."/>
            <person name="Oliver B."/>
            <person name="Markow T.A."/>
            <person name="Kaufman T.C."/>
            <person name="Kellis M."/>
            <person name="Gelbart W."/>
            <person name="Iyer V.N."/>
            <person name="Pollard D.A."/>
            <person name="Sackton T.B."/>
            <person name="Larracuente A.M."/>
            <person name="Singh N.D."/>
            <person name="Abad J.P."/>
            <person name="Abt D.N."/>
            <person name="Adryan B."/>
            <person name="Aguade M."/>
            <person name="Akashi H."/>
            <person name="Anderson W.W."/>
            <person name="Aquadro C.F."/>
            <person name="Ardell D.H."/>
            <person name="Arguello R."/>
            <person name="Artieri C.G."/>
            <person name="Barbash D.A."/>
            <person name="Barker D."/>
            <person name="Barsanti P."/>
            <person name="Batterham P."/>
            <person name="Batzoglou S."/>
            <person name="Begun D."/>
            <person name="Bhutkar A."/>
            <person name="Blanco E."/>
            <person name="Bosak S.A."/>
            <person name="Bradley R.K."/>
            <person name="Brand A.D."/>
            <person name="Brent M.R."/>
            <person name="Brooks A.N."/>
            <person name="Brown R.H."/>
            <person name="Butlin R.K."/>
            <person name="Caggese C."/>
            <person name="Calvi B.R."/>
            <person name="Bernardo de Carvalho A."/>
            <person name="Caspi A."/>
            <person name="Castrezana S."/>
            <person name="Celniker S.E."/>
            <person name="Chang J.L."/>
            <person name="Chapple C."/>
            <person name="Chatterji S."/>
            <person name="Chinwalla A."/>
            <person name="Civetta A."/>
            <person name="Clifton S.W."/>
            <person name="Comeron J.M."/>
            <person name="Costello J.C."/>
            <person name="Coyne J.A."/>
            <person name="Daub J."/>
            <person name="David R.G."/>
            <person name="Delcher A.L."/>
            <person name="Delehaunty K."/>
            <person name="Do C.B."/>
            <person name="Ebling H."/>
            <person name="Edwards K."/>
            <person name="Eickbush T."/>
            <person name="Evans J.D."/>
            <person name="Filipski A."/>
            <person name="Findeiss S."/>
            <person name="Freyhult E."/>
            <person name="Fulton L."/>
            <person name="Fulton R."/>
            <person name="Garcia A.C."/>
            <person name="Gardiner A."/>
            <person name="Garfield D.A."/>
            <person name="Garvin B.E."/>
            <person name="Gibson G."/>
            <person name="Gilbert D."/>
            <person name="Gnerre S."/>
            <person name="Godfrey J."/>
            <person name="Good R."/>
            <person name="Gotea V."/>
            <person name="Gravely B."/>
            <person name="Greenberg A.J."/>
            <person name="Griffiths-Jones S."/>
            <person name="Gross S."/>
            <person name="Guigo R."/>
            <person name="Gustafson E.A."/>
            <person name="Haerty W."/>
            <person name="Hahn M.W."/>
            <person name="Halligan D.L."/>
            <person name="Halpern A.L."/>
            <person name="Halter G.M."/>
            <person name="Han M.V."/>
            <person name="Heger A."/>
            <person name="Hillier L."/>
            <person name="Hinrichs A.S."/>
            <person name="Holmes I."/>
            <person name="Hoskins R.A."/>
            <person name="Hubisz M.J."/>
            <person name="Hultmark D."/>
            <person name="Huntley M.A."/>
            <person name="Jaffe D.B."/>
            <person name="Jagadeeshan S."/>
            <person name="Jeck W.R."/>
            <person name="Johnson J."/>
            <person name="Jones C.D."/>
            <person name="Jordan W.C."/>
            <person name="Karpen G.H."/>
            <person name="Kataoka E."/>
            <person name="Keightley P.D."/>
            <person name="Kheradpour P."/>
            <person name="Kirkness E.F."/>
            <person name="Koerich L.B."/>
            <person name="Kristiansen K."/>
            <person name="Kudrna D."/>
            <person name="Kulathinal R.J."/>
            <person name="Kumar S."/>
            <person name="Kwok R."/>
            <person name="Lander E."/>
            <person name="Langley C.H."/>
            <person name="Lapoint R."/>
            <person name="Lazzaro B.P."/>
            <person name="Lee S.J."/>
            <person name="Levesque L."/>
            <person name="Li R."/>
            <person name="Lin C.F."/>
            <person name="Lin M.F."/>
            <person name="Lindblad-Toh K."/>
            <person name="Llopart A."/>
            <person name="Long M."/>
            <person name="Low L."/>
            <person name="Lozovsky E."/>
            <person name="Lu J."/>
            <person name="Luo M."/>
            <person name="Machado C.A."/>
            <person name="Makalowski W."/>
            <person name="Marzo M."/>
            <person name="Matsuda M."/>
            <person name="Matzkin L."/>
            <person name="McAllister B."/>
            <person name="McBride C.S."/>
            <person name="McKernan B."/>
            <person name="McKernan K."/>
            <person name="Mendez-Lago M."/>
            <person name="Minx P."/>
            <person name="Mollenhauer M.U."/>
            <person name="Montooth K."/>
            <person name="Mount S.M."/>
            <person name="Mu X."/>
            <person name="Myers E."/>
            <person name="Negre B."/>
            <person name="Newfeld S."/>
            <person name="Nielsen R."/>
            <person name="Noor M.A."/>
            <person name="O'Grady P."/>
            <person name="Pachter L."/>
            <person name="Papaceit M."/>
            <person name="Parisi M.J."/>
            <person name="Parisi M."/>
            <person name="Parts L."/>
            <person name="Pedersen J.S."/>
            <person name="Pesole G."/>
            <person name="Phillippy A.M."/>
            <person name="Ponting C.P."/>
            <person name="Pop M."/>
            <person name="Porcelli D."/>
            <person name="Powell J.R."/>
            <person name="Prohaska S."/>
            <person name="Pruitt K."/>
            <person name="Puig M."/>
            <person name="Quesneville H."/>
            <person name="Ram K.R."/>
            <person name="Rand D."/>
            <person name="Rasmussen M.D."/>
            <person name="Reed L.K."/>
            <person name="Reenan R."/>
            <person name="Reily A."/>
            <person name="Remington K.A."/>
            <person name="Rieger T.T."/>
            <person name="Ritchie M.G."/>
            <person name="Robin C."/>
            <person name="Rogers Y.H."/>
            <person name="Rohde C."/>
            <person name="Rozas J."/>
            <person name="Rubenfield M.J."/>
            <person name="Ruiz A."/>
            <person name="Russo S."/>
            <person name="Salzberg S.L."/>
            <person name="Sanchez-Gracia A."/>
            <person name="Saranga D.J."/>
            <person name="Sato H."/>
            <person name="Schaeffer S.W."/>
            <person name="Schatz M.C."/>
            <person name="Schlenke T."/>
            <person name="Schwartz R."/>
            <person name="Segarra C."/>
            <person name="Singh R.S."/>
            <person name="Sirot L."/>
            <person name="Sirota M."/>
            <person name="Sisneros N.B."/>
            <person name="Smith C.D."/>
            <person name="Smith T.F."/>
            <person name="Spieth J."/>
            <person name="Stage D.E."/>
            <person name="Stark A."/>
            <person name="Stephan W."/>
            <person name="Strausberg R.L."/>
            <person name="Strempel S."/>
            <person name="Sturgill D."/>
            <person name="Sutton G."/>
            <person name="Sutton G.G."/>
            <person name="Tao W."/>
            <person name="Teichmann S."/>
            <person name="Tobari Y.N."/>
            <person name="Tomimura Y."/>
            <person name="Tsolas J.M."/>
            <person name="Valente V.L."/>
            <person name="Venter E."/>
            <person name="Venter J.C."/>
            <person name="Vicario S."/>
            <person name="Vieira F.G."/>
            <person name="Vilella A.J."/>
            <person name="Villasante A."/>
            <person name="Walenz B."/>
            <person name="Wang J."/>
            <person name="Wasserman M."/>
            <person name="Watts T."/>
            <person name="Wilson D."/>
            <person name="Wilson R.K."/>
            <person name="Wing R.A."/>
            <person name="Wolfner M.F."/>
            <person name="Wong A."/>
            <person name="Wong G.K."/>
            <person name="Wu C.I."/>
            <person name="Wu G."/>
            <person name="Yamamoto D."/>
            <person name="Yang H.P."/>
            <person name="Yang S.P."/>
            <person name="Yorke J.A."/>
            <person name="Yoshida K."/>
            <person name="Zdobnov E."/>
            <person name="Zhang P."/>
            <person name="Zhang Y."/>
            <person name="Zimin A.V."/>
            <person name="Baldwin J."/>
            <person name="Abdouelleil A."/>
            <person name="Abdulkadir J."/>
            <person name="Abebe A."/>
            <person name="Abera B."/>
            <person name="Abreu J."/>
            <person name="Acer S.C."/>
            <person name="Aftuck L."/>
            <person name="Alexander A."/>
            <person name="An P."/>
            <person name="Anderson E."/>
            <person name="Anderson S."/>
            <person name="Arachi H."/>
            <person name="Azer M."/>
            <person name="Bachantsang P."/>
            <person name="Barry A."/>
            <person name="Bayul T."/>
            <person name="Berlin A."/>
            <person name="Bessette D."/>
            <person name="Bloom T."/>
            <person name="Blye J."/>
            <person name="Boguslavskiy L."/>
            <person name="Bonnet C."/>
            <person name="Boukhgalter B."/>
            <person name="Bourzgui I."/>
            <person name="Brown A."/>
            <person name="Cahill P."/>
            <person name="Channer S."/>
            <person name="Cheshatsang Y."/>
            <person name="Chuda L."/>
            <person name="Citroen M."/>
            <person name="Collymore A."/>
            <person name="Cooke P."/>
            <person name="Costello M."/>
            <person name="D'Aco K."/>
            <person name="Daza R."/>
            <person name="De Haan G."/>
            <person name="DeGray S."/>
            <person name="DeMaso C."/>
            <person name="Dhargay N."/>
            <person name="Dooley K."/>
            <person name="Dooley E."/>
            <person name="Doricent M."/>
            <person name="Dorje P."/>
            <person name="Dorjee K."/>
            <person name="Dupes A."/>
            <person name="Elong R."/>
            <person name="Falk J."/>
            <person name="Farina A."/>
            <person name="Faro S."/>
            <person name="Ferguson D."/>
            <person name="Fisher S."/>
            <person name="Foley C.D."/>
            <person name="Franke A."/>
            <person name="Friedrich D."/>
            <person name="Gadbois L."/>
            <person name="Gearin G."/>
            <person name="Gearin C.R."/>
            <person name="Giannoukos G."/>
            <person name="Goode T."/>
            <person name="Graham J."/>
            <person name="Grandbois E."/>
            <person name="Grewal S."/>
            <person name="Gyaltsen K."/>
            <person name="Hafez N."/>
            <person name="Hagos B."/>
            <person name="Hall J."/>
            <person name="Henson C."/>
            <person name="Hollinger A."/>
            <person name="Honan T."/>
            <person name="Huard M.D."/>
            <person name="Hughes L."/>
            <person name="Hurhula B."/>
            <person name="Husby M.E."/>
            <person name="Kamat A."/>
            <person name="Kanga B."/>
            <person name="Kashin S."/>
            <person name="Khazanovich D."/>
            <person name="Kisner P."/>
            <person name="Lance K."/>
            <person name="Lara M."/>
            <person name="Lee W."/>
            <person name="Lennon N."/>
            <person name="Letendre F."/>
            <person name="LeVine R."/>
            <person name="Lipovsky A."/>
            <person name="Liu X."/>
            <person name="Liu J."/>
            <person name="Liu S."/>
            <person name="Lokyitsang T."/>
            <person name="Lokyitsang Y."/>
            <person name="Lubonja R."/>
            <person name="Lui A."/>
            <person name="MacDonald P."/>
            <person name="Magnisalis V."/>
            <person name="Maru K."/>
            <person name="Matthews C."/>
            <person name="McCusker W."/>
            <person name="McDonough S."/>
            <person name="Mehta T."/>
            <person name="Meldrim J."/>
            <person name="Meneus L."/>
            <person name="Mihai O."/>
            <person name="Mihalev A."/>
            <person name="Mihova T."/>
            <person name="Mittelman R."/>
            <person name="Mlenga V."/>
            <person name="Montmayeur A."/>
            <person name="Mulrain L."/>
            <person name="Navidi A."/>
            <person name="Naylor J."/>
            <person name="Negash T."/>
            <person name="Nguyen T."/>
            <person name="Nguyen N."/>
            <person name="Nicol R."/>
            <person name="Norbu C."/>
            <person name="Norbu N."/>
            <person name="Novod N."/>
            <person name="O'Neill B."/>
            <person name="Osman S."/>
            <person name="Markiewicz E."/>
            <person name="Oyono O.L."/>
            <person name="Patti C."/>
            <person name="Phunkhang P."/>
            <person name="Pierre F."/>
            <person name="Priest M."/>
            <person name="Raghuraman S."/>
            <person name="Rege F."/>
            <person name="Reyes R."/>
            <person name="Rise C."/>
            <person name="Rogov P."/>
            <person name="Ross K."/>
            <person name="Ryan E."/>
            <person name="Settipalli S."/>
            <person name="Shea T."/>
            <person name="Sherpa N."/>
            <person name="Shi L."/>
            <person name="Shih D."/>
            <person name="Sparrow T."/>
            <person name="Spaulding J."/>
            <person name="Stalker J."/>
            <person name="Stange-Thomann N."/>
            <person name="Stavropoulos S."/>
            <person name="Stone C."/>
            <person name="Strader C."/>
            <person name="Tesfaye S."/>
            <person name="Thomson T."/>
            <person name="Thoulutsang Y."/>
            <person name="Thoulutsang D."/>
            <person name="Topham K."/>
            <person name="Topping I."/>
            <person name="Tsamla T."/>
            <person name="Vassiliev H."/>
            <person name="Vo A."/>
            <person name="Wangchuk T."/>
            <person name="Wangdi T."/>
            <person name="Weiand M."/>
            <person name="Wilkinson J."/>
            <person name="Wilson A."/>
            <person name="Yadav S."/>
            <person name="Young G."/>
            <person name="Yu Q."/>
            <person name="Zembek L."/>
            <person name="Zhong D."/>
            <person name="Zimmer A."/>
            <person name="Zwirko Z."/>
            <person name="Jaffe D.B."/>
            <person name="Alvarez P."/>
            <person name="Brockman W."/>
            <person name="Butler J."/>
            <person name="Chin C."/>
            <person name="Gnerre S."/>
            <person name="Grabherr M."/>
            <person name="Kleber M."/>
            <person name="Mauceli E."/>
            <person name="MacCallum I."/>
        </authorList>
    </citation>
    <scope>NUCLEOTIDE SEQUENCE [LARGE SCALE GENOMIC DNA]</scope>
    <source>
        <strain evidence="3">Tucson 15287-2541.00</strain>
    </source>
</reference>
<dbReference type="OMA" id="GNELFEA"/>
<sequence>MQKLWLQFRRIAYSIMCELGGKELVEAAASWCLQHPDIAICAVAACFVLFLPLLIIFGFGIITMAVTFTGILVLEGTVLTVILIIFLACIASLTIGVVLFAVIAYFGFAQIYEFFGMERHRDALITFMQQNRSSVNASGPARNATETGSAN</sequence>
<keyword evidence="3" id="KW-1185">Reference proteome</keyword>
<dbReference type="OrthoDB" id="8019798at2759"/>
<feature type="transmembrane region" description="Helical" evidence="1">
    <location>
        <begin position="78"/>
        <end position="108"/>
    </location>
</feature>
<keyword evidence="1" id="KW-0812">Transmembrane</keyword>
<proteinExistence type="predicted"/>
<gene>
    <name evidence="2" type="primary">Dgri\GH17846</name>
    <name evidence="2" type="ORF">Dgri_GH17846</name>
</gene>
<accession>B4JWY2</accession>
<dbReference type="FunCoup" id="B4JWY2">
    <property type="interactions" value="10"/>
</dbReference>
<dbReference type="Proteomes" id="UP000001070">
    <property type="component" value="Unassembled WGS sequence"/>
</dbReference>
<dbReference type="GO" id="GO:0140042">
    <property type="term" value="P:lipid droplet formation"/>
    <property type="evidence" value="ECO:0007669"/>
    <property type="project" value="EnsemblMetazoa"/>
</dbReference>